<keyword evidence="1" id="KW-0812">Transmembrane</keyword>
<keyword evidence="1" id="KW-0472">Membrane</keyword>
<dbReference type="AlphaFoldDB" id="D5BKB3"/>
<gene>
    <name evidence="2" type="ordered locus">ZPR_1457</name>
</gene>
<proteinExistence type="predicted"/>
<evidence type="ECO:0000313" key="2">
    <source>
        <dbReference type="EMBL" id="ADF51793.1"/>
    </source>
</evidence>
<dbReference type="EMBL" id="CP001650">
    <property type="protein sequence ID" value="ADF51793.1"/>
    <property type="molecule type" value="Genomic_DNA"/>
</dbReference>
<protein>
    <recommendedName>
        <fullName evidence="4">Riboflavin synthase subunit beta</fullName>
    </recommendedName>
</protein>
<organism evidence="2 3">
    <name type="scientific">Zunongwangia profunda (strain DSM 18752 / CCTCC AB 206139 / SM-A87)</name>
    <name type="common">Wangia profunda</name>
    <dbReference type="NCBI Taxonomy" id="655815"/>
    <lineage>
        <taxon>Bacteria</taxon>
        <taxon>Pseudomonadati</taxon>
        <taxon>Bacteroidota</taxon>
        <taxon>Flavobacteriia</taxon>
        <taxon>Flavobacteriales</taxon>
        <taxon>Flavobacteriaceae</taxon>
        <taxon>Zunongwangia</taxon>
    </lineage>
</organism>
<dbReference type="Proteomes" id="UP000001654">
    <property type="component" value="Chromosome"/>
</dbReference>
<reference evidence="2 3" key="1">
    <citation type="journal article" date="2010" name="BMC Genomics">
        <title>The complete genome of Zunongwangia profunda SM-A87 reveals its adaptation to the deep-sea environment and ecological role in sedimentary organic nitrogen degradation.</title>
        <authorList>
            <person name="Qin Q.L."/>
            <person name="Zhang X.Y."/>
            <person name="Wang X.M."/>
            <person name="Liu G.M."/>
            <person name="Chen X.L."/>
            <person name="Xie B.B."/>
            <person name="Dang H.Y."/>
            <person name="Zhou B.C."/>
            <person name="Yu J."/>
            <person name="Zhang Y.Z."/>
        </authorList>
    </citation>
    <scope>NUCLEOTIDE SEQUENCE [LARGE SCALE GENOMIC DNA]</scope>
    <source>
        <strain evidence="3">DSM 18752 / CCTCC AB 206139 / SM-A87</strain>
    </source>
</reference>
<name>D5BKB3_ZUNPS</name>
<evidence type="ECO:0000256" key="1">
    <source>
        <dbReference type="SAM" id="Phobius"/>
    </source>
</evidence>
<feature type="transmembrane region" description="Helical" evidence="1">
    <location>
        <begin position="84"/>
        <end position="106"/>
    </location>
</feature>
<dbReference type="STRING" id="655815.ZPR_1457"/>
<sequence length="110" mass="13259">MSKFDVPRFKAIILRVNFLKTKKNARYNYTPRYYKGKDTGNIYDFDSKFNKYREATNAIDFGAQWSRDRKASRNRGNREINRRVIYVAIVLIFIFLWIIDFDLSIFSNPR</sequence>
<evidence type="ECO:0000313" key="3">
    <source>
        <dbReference type="Proteomes" id="UP000001654"/>
    </source>
</evidence>
<dbReference type="eggNOG" id="ENOG5032TIE">
    <property type="taxonomic scope" value="Bacteria"/>
</dbReference>
<accession>D5BKB3</accession>
<keyword evidence="1" id="KW-1133">Transmembrane helix</keyword>
<evidence type="ECO:0008006" key="4">
    <source>
        <dbReference type="Google" id="ProtNLM"/>
    </source>
</evidence>
<dbReference type="KEGG" id="zpr:ZPR_1457"/>
<keyword evidence="3" id="KW-1185">Reference proteome</keyword>
<dbReference type="HOGENOM" id="CLU_170285_0_0_10"/>